<dbReference type="PANTHER" id="PTHR47217:SF1">
    <property type="entry name" value="GLOBIN-LIKE PROTEIN"/>
    <property type="match status" value="1"/>
</dbReference>
<keyword evidence="2 6" id="KW-0349">Heme</keyword>
<evidence type="ECO:0000256" key="5">
    <source>
        <dbReference type="ARBA" id="ARBA00023004"/>
    </source>
</evidence>
<keyword evidence="5" id="KW-0408">Iron</keyword>
<organism evidence="8 9">
    <name type="scientific">Ignelater luminosus</name>
    <name type="common">Cucubano</name>
    <name type="synonym">Pyrophorus luminosus</name>
    <dbReference type="NCBI Taxonomy" id="2038154"/>
    <lineage>
        <taxon>Eukaryota</taxon>
        <taxon>Metazoa</taxon>
        <taxon>Ecdysozoa</taxon>
        <taxon>Arthropoda</taxon>
        <taxon>Hexapoda</taxon>
        <taxon>Insecta</taxon>
        <taxon>Pterygota</taxon>
        <taxon>Neoptera</taxon>
        <taxon>Endopterygota</taxon>
        <taxon>Coleoptera</taxon>
        <taxon>Polyphaga</taxon>
        <taxon>Elateriformia</taxon>
        <taxon>Elateroidea</taxon>
        <taxon>Elateridae</taxon>
        <taxon>Agrypninae</taxon>
        <taxon>Pyrophorini</taxon>
        <taxon>Ignelater</taxon>
    </lineage>
</organism>
<proteinExistence type="inferred from homology"/>
<dbReference type="PROSITE" id="PS01033">
    <property type="entry name" value="GLOBIN"/>
    <property type="match status" value="1"/>
</dbReference>
<dbReference type="Proteomes" id="UP000801492">
    <property type="component" value="Unassembled WGS sequence"/>
</dbReference>
<dbReference type="Pfam" id="PF00042">
    <property type="entry name" value="Globin"/>
    <property type="match status" value="1"/>
</dbReference>
<dbReference type="InterPro" id="IPR000971">
    <property type="entry name" value="Globin"/>
</dbReference>
<dbReference type="PANTHER" id="PTHR47217">
    <property type="entry name" value="GLOBIN-LIKE PROTEIN"/>
    <property type="match status" value="1"/>
</dbReference>
<dbReference type="Gene3D" id="1.10.490.10">
    <property type="entry name" value="Globins"/>
    <property type="match status" value="1"/>
</dbReference>
<keyword evidence="4" id="KW-0479">Metal-binding</keyword>
<dbReference type="CDD" id="cd01040">
    <property type="entry name" value="Mb-like"/>
    <property type="match status" value="1"/>
</dbReference>
<dbReference type="OrthoDB" id="436496at2759"/>
<evidence type="ECO:0000256" key="1">
    <source>
        <dbReference type="ARBA" id="ARBA00022448"/>
    </source>
</evidence>
<dbReference type="InterPro" id="IPR012292">
    <property type="entry name" value="Globin/Proto"/>
</dbReference>
<evidence type="ECO:0000259" key="7">
    <source>
        <dbReference type="PROSITE" id="PS01033"/>
    </source>
</evidence>
<comment type="caution">
    <text evidence="8">The sequence shown here is derived from an EMBL/GenBank/DDBJ whole genome shotgun (WGS) entry which is preliminary data.</text>
</comment>
<evidence type="ECO:0000313" key="8">
    <source>
        <dbReference type="EMBL" id="KAF2890724.1"/>
    </source>
</evidence>
<evidence type="ECO:0000256" key="2">
    <source>
        <dbReference type="ARBA" id="ARBA00022617"/>
    </source>
</evidence>
<dbReference type="InterPro" id="IPR009050">
    <property type="entry name" value="Globin-like_sf"/>
</dbReference>
<evidence type="ECO:0000256" key="4">
    <source>
        <dbReference type="ARBA" id="ARBA00022723"/>
    </source>
</evidence>
<dbReference type="GO" id="GO:0020037">
    <property type="term" value="F:heme binding"/>
    <property type="evidence" value="ECO:0007669"/>
    <property type="project" value="InterPro"/>
</dbReference>
<gene>
    <name evidence="8" type="ORF">ILUMI_15449</name>
</gene>
<evidence type="ECO:0000256" key="6">
    <source>
        <dbReference type="RuleBase" id="RU000356"/>
    </source>
</evidence>
<protein>
    <recommendedName>
        <fullName evidence="7">Globin domain-containing protein</fullName>
    </recommendedName>
</protein>
<dbReference type="GO" id="GO:0046872">
    <property type="term" value="F:metal ion binding"/>
    <property type="evidence" value="ECO:0007669"/>
    <property type="project" value="UniProtKB-KW"/>
</dbReference>
<dbReference type="InterPro" id="IPR044399">
    <property type="entry name" value="Mb-like_M"/>
</dbReference>
<sequence length="86" mass="9698">MYALSAIIDNLNNNEVLVDLLEKNAVSHAKRRVPEKAYWDLKATVLELLQAGLGSKFTKEIREAWDKTLTVAMTVIVKALKENQSQ</sequence>
<evidence type="ECO:0000256" key="3">
    <source>
        <dbReference type="ARBA" id="ARBA00022621"/>
    </source>
</evidence>
<dbReference type="GO" id="GO:0019825">
    <property type="term" value="F:oxygen binding"/>
    <property type="evidence" value="ECO:0007669"/>
    <property type="project" value="InterPro"/>
</dbReference>
<keyword evidence="3 6" id="KW-0561">Oxygen transport</keyword>
<evidence type="ECO:0000313" key="9">
    <source>
        <dbReference type="Proteomes" id="UP000801492"/>
    </source>
</evidence>
<comment type="similarity">
    <text evidence="6">Belongs to the globin family.</text>
</comment>
<name>A0A8K0CNJ9_IGNLU</name>
<keyword evidence="9" id="KW-1185">Reference proteome</keyword>
<dbReference type="AlphaFoldDB" id="A0A8K0CNJ9"/>
<dbReference type="EMBL" id="VTPC01047535">
    <property type="protein sequence ID" value="KAF2890724.1"/>
    <property type="molecule type" value="Genomic_DNA"/>
</dbReference>
<accession>A0A8K0CNJ9</accession>
<dbReference type="GO" id="GO:0005344">
    <property type="term" value="F:oxygen carrier activity"/>
    <property type="evidence" value="ECO:0007669"/>
    <property type="project" value="UniProtKB-KW"/>
</dbReference>
<dbReference type="SUPFAM" id="SSF46458">
    <property type="entry name" value="Globin-like"/>
    <property type="match status" value="1"/>
</dbReference>
<keyword evidence="1 6" id="KW-0813">Transport</keyword>
<feature type="domain" description="Globin" evidence="7">
    <location>
        <begin position="1"/>
        <end position="81"/>
    </location>
</feature>
<reference evidence="8" key="1">
    <citation type="submission" date="2019-08" db="EMBL/GenBank/DDBJ databases">
        <title>The genome of the North American firefly Photinus pyralis.</title>
        <authorList>
            <consortium name="Photinus pyralis genome working group"/>
            <person name="Fallon T.R."/>
            <person name="Sander Lower S.E."/>
            <person name="Weng J.-K."/>
        </authorList>
    </citation>
    <scope>NUCLEOTIDE SEQUENCE</scope>
    <source>
        <strain evidence="8">TRF0915ILg1</strain>
        <tissue evidence="8">Whole body</tissue>
    </source>
</reference>